<dbReference type="Proteomes" id="UP001221142">
    <property type="component" value="Unassembled WGS sequence"/>
</dbReference>
<evidence type="ECO:0008006" key="3">
    <source>
        <dbReference type="Google" id="ProtNLM"/>
    </source>
</evidence>
<reference evidence="1" key="1">
    <citation type="submission" date="2023-03" db="EMBL/GenBank/DDBJ databases">
        <title>Massive genome expansion in bonnet fungi (Mycena s.s.) driven by repeated elements and novel gene families across ecological guilds.</title>
        <authorList>
            <consortium name="Lawrence Berkeley National Laboratory"/>
            <person name="Harder C.B."/>
            <person name="Miyauchi S."/>
            <person name="Viragh M."/>
            <person name="Kuo A."/>
            <person name="Thoen E."/>
            <person name="Andreopoulos B."/>
            <person name="Lu D."/>
            <person name="Skrede I."/>
            <person name="Drula E."/>
            <person name="Henrissat B."/>
            <person name="Morin E."/>
            <person name="Kohler A."/>
            <person name="Barry K."/>
            <person name="LaButti K."/>
            <person name="Morin E."/>
            <person name="Salamov A."/>
            <person name="Lipzen A."/>
            <person name="Mereny Z."/>
            <person name="Hegedus B."/>
            <person name="Baldrian P."/>
            <person name="Stursova M."/>
            <person name="Weitz H."/>
            <person name="Taylor A."/>
            <person name="Grigoriev I.V."/>
            <person name="Nagy L.G."/>
            <person name="Martin F."/>
            <person name="Kauserud H."/>
        </authorList>
    </citation>
    <scope>NUCLEOTIDE SEQUENCE</scope>
    <source>
        <strain evidence="1">9284</strain>
    </source>
</reference>
<keyword evidence="2" id="KW-1185">Reference proteome</keyword>
<dbReference type="InterPro" id="IPR032675">
    <property type="entry name" value="LRR_dom_sf"/>
</dbReference>
<dbReference type="SUPFAM" id="SSF52047">
    <property type="entry name" value="RNI-like"/>
    <property type="match status" value="1"/>
</dbReference>
<gene>
    <name evidence="1" type="ORF">FB45DRAFT_840258</name>
</gene>
<dbReference type="AlphaFoldDB" id="A0AAD7FE06"/>
<proteinExistence type="predicted"/>
<evidence type="ECO:0000313" key="1">
    <source>
        <dbReference type="EMBL" id="KAJ7618469.1"/>
    </source>
</evidence>
<name>A0AAD7FE06_9AGAR</name>
<organism evidence="1 2">
    <name type="scientific">Roridomyces roridus</name>
    <dbReference type="NCBI Taxonomy" id="1738132"/>
    <lineage>
        <taxon>Eukaryota</taxon>
        <taxon>Fungi</taxon>
        <taxon>Dikarya</taxon>
        <taxon>Basidiomycota</taxon>
        <taxon>Agaricomycotina</taxon>
        <taxon>Agaricomycetes</taxon>
        <taxon>Agaricomycetidae</taxon>
        <taxon>Agaricales</taxon>
        <taxon>Marasmiineae</taxon>
        <taxon>Mycenaceae</taxon>
        <taxon>Roridomyces</taxon>
    </lineage>
</organism>
<dbReference type="Gene3D" id="3.80.10.10">
    <property type="entry name" value="Ribonuclease Inhibitor"/>
    <property type="match status" value="1"/>
</dbReference>
<dbReference type="EMBL" id="JARKIF010000019">
    <property type="protein sequence ID" value="KAJ7618469.1"/>
    <property type="molecule type" value="Genomic_DNA"/>
</dbReference>
<comment type="caution">
    <text evidence="1">The sequence shown here is derived from an EMBL/GenBank/DDBJ whole genome shotgun (WGS) entry which is preliminary data.</text>
</comment>
<accession>A0AAD7FE06</accession>
<evidence type="ECO:0000313" key="2">
    <source>
        <dbReference type="Proteomes" id="UP001221142"/>
    </source>
</evidence>
<protein>
    <recommendedName>
        <fullName evidence="3">F-box domain-containing protein</fullName>
    </recommendedName>
</protein>
<sequence length="538" mass="60886">MHRALLIAEIVEMMCSHLRVRSTKNDQSDDSGDSDNDDQQALEGRRSLVALASTCKALRAPALDAFWKEQDSIIPWLSCFPEDLFNIRPVLATEEDPLLLERPFAIDDWRLSDLNAARVERLTFEYDAGLGEIFKALSIAFPFGSLFPRLRSLSWTSICEEDFIHIRVLLTPGLSSIAVTYEPSAINCSILSTLTRTCPRLVEVDVRIPAESLSGCIGIDEPSLTSNSQFVQSLSHVKSLSMPTVSRAAIFHIGRLPDLAFLRIRNMFGYELPYLREDDHEPRTFFRDLRALHLPWLDIETAIQLIQMGSQFQLETLEFGWNDPLSRDEMEELYNLLAKSCSHTSLVDLIFDGFVRSTAPNPDNAINDRLLQILFCFHNLTRFSFTSPEPFDLCDTTLTDAARAWPRLETFELALLSYSPHRPSKLTMQSLYAFAQHCPGLRFLHIQVDATNPCTMIWHPRASPPPQLTLTELCIAHSDICPSAVNAIAGVIFTVFPNLRTITGPSLWRLKGKDFERRGELWKKVEGLLSEFAPARSR</sequence>